<reference evidence="1" key="1">
    <citation type="submission" date="2014-12" db="EMBL/GenBank/DDBJ databases">
        <title>Insight into the proteome of Arion vulgaris.</title>
        <authorList>
            <person name="Aradska J."/>
            <person name="Bulat T."/>
            <person name="Smidak R."/>
            <person name="Sarate P."/>
            <person name="Gangsoo J."/>
            <person name="Sialana F."/>
            <person name="Bilban M."/>
            <person name="Lubec G."/>
        </authorList>
    </citation>
    <scope>NUCLEOTIDE SEQUENCE</scope>
    <source>
        <tissue evidence="1">Skin</tissue>
    </source>
</reference>
<dbReference type="AlphaFoldDB" id="A0A0B6YNI5"/>
<feature type="non-terminal residue" evidence="1">
    <location>
        <position position="1"/>
    </location>
</feature>
<evidence type="ECO:0000313" key="1">
    <source>
        <dbReference type="EMBL" id="CEK57341.1"/>
    </source>
</evidence>
<feature type="non-terminal residue" evidence="1">
    <location>
        <position position="69"/>
    </location>
</feature>
<accession>A0A0B6YNI5</accession>
<sequence length="69" mass="8186">KIARQDALTNHHRTSNSDRVKLILNFHPHSSLVKKVLFYHFSILKSDPETCSVFQYYPLVAYRQDRNLK</sequence>
<organism evidence="1">
    <name type="scientific">Arion vulgaris</name>
    <dbReference type="NCBI Taxonomy" id="1028688"/>
    <lineage>
        <taxon>Eukaryota</taxon>
        <taxon>Metazoa</taxon>
        <taxon>Spiralia</taxon>
        <taxon>Lophotrochozoa</taxon>
        <taxon>Mollusca</taxon>
        <taxon>Gastropoda</taxon>
        <taxon>Heterobranchia</taxon>
        <taxon>Euthyneura</taxon>
        <taxon>Panpulmonata</taxon>
        <taxon>Eupulmonata</taxon>
        <taxon>Stylommatophora</taxon>
        <taxon>Helicina</taxon>
        <taxon>Arionoidea</taxon>
        <taxon>Arionidae</taxon>
        <taxon>Arion</taxon>
    </lineage>
</organism>
<dbReference type="EMBL" id="HACG01010476">
    <property type="protein sequence ID" value="CEK57341.1"/>
    <property type="molecule type" value="Transcribed_RNA"/>
</dbReference>
<protein>
    <submittedName>
        <fullName evidence="1">Uncharacterized protein</fullName>
    </submittedName>
</protein>
<name>A0A0B6YNI5_9EUPU</name>
<proteinExistence type="predicted"/>
<gene>
    <name evidence="1" type="primary">ORF29921</name>
</gene>